<evidence type="ECO:0000256" key="1">
    <source>
        <dbReference type="SAM" id="MobiDB-lite"/>
    </source>
</evidence>
<proteinExistence type="predicted"/>
<gene>
    <name evidence="2" type="ORF">Tci_895807</name>
</gene>
<protein>
    <submittedName>
        <fullName evidence="2">Reverse transcriptase domain-containing protein</fullName>
    </submittedName>
</protein>
<feature type="non-terminal residue" evidence="2">
    <location>
        <position position="189"/>
    </location>
</feature>
<feature type="compositionally biased region" description="Polar residues" evidence="1">
    <location>
        <begin position="16"/>
        <end position="25"/>
    </location>
</feature>
<sequence>LTEFVNSNNVSTSSSGTLPSNTIANPRSELKAITTRSGVSYDGPQIPPPPSFLPKVVKNEPEAAKDTVHPTNNESSEVVQPPVVQSESLILTSEPVNSPIIEPVASPVTAPRPNQRPSIMYPSRLQDQKLRDKANDQREKFFQIFKDLNFNISFVDSLILMPKFGPPIKSLLTIKDKLCEFAKTPLNEH</sequence>
<accession>A0A699UR06</accession>
<keyword evidence="2" id="KW-0695">RNA-directed DNA polymerase</keyword>
<feature type="non-terminal residue" evidence="2">
    <location>
        <position position="1"/>
    </location>
</feature>
<comment type="caution">
    <text evidence="2">The sequence shown here is derived from an EMBL/GenBank/DDBJ whole genome shotgun (WGS) entry which is preliminary data.</text>
</comment>
<reference evidence="2" key="1">
    <citation type="journal article" date="2019" name="Sci. Rep.">
        <title>Draft genome of Tanacetum cinerariifolium, the natural source of mosquito coil.</title>
        <authorList>
            <person name="Yamashiro T."/>
            <person name="Shiraishi A."/>
            <person name="Satake H."/>
            <person name="Nakayama K."/>
        </authorList>
    </citation>
    <scope>NUCLEOTIDE SEQUENCE</scope>
</reference>
<keyword evidence="2" id="KW-0808">Transferase</keyword>
<feature type="compositionally biased region" description="Low complexity" evidence="1">
    <location>
        <begin position="74"/>
        <end position="83"/>
    </location>
</feature>
<dbReference type="EMBL" id="BKCJ011347817">
    <property type="protein sequence ID" value="GFD23838.1"/>
    <property type="molecule type" value="Genomic_DNA"/>
</dbReference>
<dbReference type="GO" id="GO:0003964">
    <property type="term" value="F:RNA-directed DNA polymerase activity"/>
    <property type="evidence" value="ECO:0007669"/>
    <property type="project" value="UniProtKB-KW"/>
</dbReference>
<keyword evidence="2" id="KW-0548">Nucleotidyltransferase</keyword>
<feature type="compositionally biased region" description="Basic and acidic residues" evidence="1">
    <location>
        <begin position="57"/>
        <end position="68"/>
    </location>
</feature>
<evidence type="ECO:0000313" key="2">
    <source>
        <dbReference type="EMBL" id="GFD23838.1"/>
    </source>
</evidence>
<dbReference type="AlphaFoldDB" id="A0A699UR06"/>
<name>A0A699UR06_TANCI</name>
<feature type="region of interest" description="Disordered" evidence="1">
    <location>
        <begin position="1"/>
        <end position="83"/>
    </location>
</feature>
<feature type="compositionally biased region" description="Low complexity" evidence="1">
    <location>
        <begin position="1"/>
        <end position="15"/>
    </location>
</feature>
<organism evidence="2">
    <name type="scientific">Tanacetum cinerariifolium</name>
    <name type="common">Dalmatian daisy</name>
    <name type="synonym">Chrysanthemum cinerariifolium</name>
    <dbReference type="NCBI Taxonomy" id="118510"/>
    <lineage>
        <taxon>Eukaryota</taxon>
        <taxon>Viridiplantae</taxon>
        <taxon>Streptophyta</taxon>
        <taxon>Embryophyta</taxon>
        <taxon>Tracheophyta</taxon>
        <taxon>Spermatophyta</taxon>
        <taxon>Magnoliopsida</taxon>
        <taxon>eudicotyledons</taxon>
        <taxon>Gunneridae</taxon>
        <taxon>Pentapetalae</taxon>
        <taxon>asterids</taxon>
        <taxon>campanulids</taxon>
        <taxon>Asterales</taxon>
        <taxon>Asteraceae</taxon>
        <taxon>Asteroideae</taxon>
        <taxon>Anthemideae</taxon>
        <taxon>Anthemidinae</taxon>
        <taxon>Tanacetum</taxon>
    </lineage>
</organism>